<reference evidence="1" key="2">
    <citation type="submission" date="2020-11" db="EMBL/GenBank/DDBJ databases">
        <authorList>
            <person name="McCartney M.A."/>
            <person name="Auch B."/>
            <person name="Kono T."/>
            <person name="Mallez S."/>
            <person name="Becker A."/>
            <person name="Gohl D.M."/>
            <person name="Silverstein K.A.T."/>
            <person name="Koren S."/>
            <person name="Bechman K.B."/>
            <person name="Herman A."/>
            <person name="Abrahante J.E."/>
            <person name="Garbe J."/>
        </authorList>
    </citation>
    <scope>NUCLEOTIDE SEQUENCE</scope>
    <source>
        <strain evidence="1">Duluth1</strain>
        <tissue evidence="1">Whole animal</tissue>
    </source>
</reference>
<proteinExistence type="predicted"/>
<sequence>MAILIRTAEVVVPSVDWQGCSQVVDTGHLFQLLAVYGDVCAGVVHNDLRPLLLTSISYASALSGSMLMSSLSPLLVPSMRSILSVHPD</sequence>
<keyword evidence="2" id="KW-1185">Reference proteome</keyword>
<comment type="caution">
    <text evidence="1">The sequence shown here is derived from an EMBL/GenBank/DDBJ whole genome shotgun (WGS) entry which is preliminary data.</text>
</comment>
<gene>
    <name evidence="1" type="ORF">DPMN_042210</name>
</gene>
<organism evidence="1 2">
    <name type="scientific">Dreissena polymorpha</name>
    <name type="common">Zebra mussel</name>
    <name type="synonym">Mytilus polymorpha</name>
    <dbReference type="NCBI Taxonomy" id="45954"/>
    <lineage>
        <taxon>Eukaryota</taxon>
        <taxon>Metazoa</taxon>
        <taxon>Spiralia</taxon>
        <taxon>Lophotrochozoa</taxon>
        <taxon>Mollusca</taxon>
        <taxon>Bivalvia</taxon>
        <taxon>Autobranchia</taxon>
        <taxon>Heteroconchia</taxon>
        <taxon>Euheterodonta</taxon>
        <taxon>Imparidentia</taxon>
        <taxon>Neoheterodontei</taxon>
        <taxon>Myida</taxon>
        <taxon>Dreissenoidea</taxon>
        <taxon>Dreissenidae</taxon>
        <taxon>Dreissena</taxon>
    </lineage>
</organism>
<evidence type="ECO:0000313" key="2">
    <source>
        <dbReference type="Proteomes" id="UP000828390"/>
    </source>
</evidence>
<evidence type="ECO:0000313" key="1">
    <source>
        <dbReference type="EMBL" id="KAH3735675.1"/>
    </source>
</evidence>
<dbReference type="EMBL" id="JAIWYP010000011">
    <property type="protein sequence ID" value="KAH3735675.1"/>
    <property type="molecule type" value="Genomic_DNA"/>
</dbReference>
<protein>
    <submittedName>
        <fullName evidence="1">Uncharacterized protein</fullName>
    </submittedName>
</protein>
<dbReference type="AlphaFoldDB" id="A0A9D4CZ68"/>
<reference evidence="1" key="1">
    <citation type="journal article" date="2019" name="bioRxiv">
        <title>The Genome of the Zebra Mussel, Dreissena polymorpha: A Resource for Invasive Species Research.</title>
        <authorList>
            <person name="McCartney M.A."/>
            <person name="Auch B."/>
            <person name="Kono T."/>
            <person name="Mallez S."/>
            <person name="Zhang Y."/>
            <person name="Obille A."/>
            <person name="Becker A."/>
            <person name="Abrahante J.E."/>
            <person name="Garbe J."/>
            <person name="Badalamenti J.P."/>
            <person name="Herman A."/>
            <person name="Mangelson H."/>
            <person name="Liachko I."/>
            <person name="Sullivan S."/>
            <person name="Sone E.D."/>
            <person name="Koren S."/>
            <person name="Silverstein K.A.T."/>
            <person name="Beckman K.B."/>
            <person name="Gohl D.M."/>
        </authorList>
    </citation>
    <scope>NUCLEOTIDE SEQUENCE</scope>
    <source>
        <strain evidence="1">Duluth1</strain>
        <tissue evidence="1">Whole animal</tissue>
    </source>
</reference>
<name>A0A9D4CZ68_DREPO</name>
<accession>A0A9D4CZ68</accession>
<dbReference type="Proteomes" id="UP000828390">
    <property type="component" value="Unassembled WGS sequence"/>
</dbReference>